<accession>I3XB98</accession>
<dbReference type="EMBL" id="CP003563">
    <property type="protein sequence ID" value="AFL53154.1"/>
    <property type="molecule type" value="Genomic_DNA"/>
</dbReference>
<gene>
    <name evidence="2" type="ORF">USDA257_c46160</name>
</gene>
<name>I3XB98_SINF2</name>
<evidence type="ECO:0000256" key="1">
    <source>
        <dbReference type="SAM" id="Phobius"/>
    </source>
</evidence>
<evidence type="ECO:0000313" key="3">
    <source>
        <dbReference type="Proteomes" id="UP000006180"/>
    </source>
</evidence>
<dbReference type="KEGG" id="sfd:USDA257_c46160"/>
<proteinExistence type="predicted"/>
<reference evidence="2 3" key="1">
    <citation type="journal article" date="2012" name="J. Bacteriol.">
        <title>Complete genome sequence of the broad-host-range strain Sinorhizobium fredii USDA257.</title>
        <authorList>
            <person name="Schuldes J."/>
            <person name="Rodriguez Orbegoso M."/>
            <person name="Schmeisser C."/>
            <person name="Krishnan H.B."/>
            <person name="Daniel R."/>
            <person name="Streit W.R."/>
        </authorList>
    </citation>
    <scope>NUCLEOTIDE SEQUENCE [LARGE SCALE GENOMIC DNA]</scope>
    <source>
        <strain evidence="2 3">USDA 257</strain>
    </source>
</reference>
<dbReference type="Proteomes" id="UP000006180">
    <property type="component" value="Chromosome"/>
</dbReference>
<protein>
    <submittedName>
        <fullName evidence="2">Uncharacterized protein</fullName>
    </submittedName>
</protein>
<dbReference type="AlphaFoldDB" id="I3XB98"/>
<dbReference type="HOGENOM" id="CLU_3084747_0_0_5"/>
<sequence length="52" mass="6108">MIVAPEKIALWSWQQALVFVWSFNTILLTINFTRSVLHFNTIISARDTRDSR</sequence>
<organism evidence="2 3">
    <name type="scientific">Sinorhizobium fredii (strain USDA 257)</name>
    <dbReference type="NCBI Taxonomy" id="1185652"/>
    <lineage>
        <taxon>Bacteria</taxon>
        <taxon>Pseudomonadati</taxon>
        <taxon>Pseudomonadota</taxon>
        <taxon>Alphaproteobacteria</taxon>
        <taxon>Hyphomicrobiales</taxon>
        <taxon>Rhizobiaceae</taxon>
        <taxon>Sinorhizobium/Ensifer group</taxon>
        <taxon>Sinorhizobium</taxon>
    </lineage>
</organism>
<keyword evidence="1" id="KW-0472">Membrane</keyword>
<keyword evidence="1" id="KW-0812">Transmembrane</keyword>
<evidence type="ECO:0000313" key="2">
    <source>
        <dbReference type="EMBL" id="AFL53154.1"/>
    </source>
</evidence>
<feature type="transmembrane region" description="Helical" evidence="1">
    <location>
        <begin position="12"/>
        <end position="32"/>
    </location>
</feature>
<keyword evidence="1" id="KW-1133">Transmembrane helix</keyword>